<dbReference type="OrthoDB" id="9802587at2"/>
<evidence type="ECO:0000313" key="3">
    <source>
        <dbReference type="EMBL" id="EAR11301.1"/>
    </source>
</evidence>
<dbReference type="GO" id="GO:0004585">
    <property type="term" value="F:ornithine carbamoyltransferase activity"/>
    <property type="evidence" value="ECO:0007669"/>
    <property type="project" value="TreeGrafter"/>
</dbReference>
<dbReference type="Proteomes" id="UP000005953">
    <property type="component" value="Unassembled WGS sequence"/>
</dbReference>
<dbReference type="RefSeq" id="WP_008044864.1">
    <property type="nucleotide sequence ID" value="NZ_CH724151.1"/>
</dbReference>
<name>A4B9K0_9GAMM</name>
<dbReference type="HOGENOM" id="CLU_043846_3_2_6"/>
<dbReference type="STRING" id="314283.MED297_20477"/>
<dbReference type="SUPFAM" id="SSF53671">
    <property type="entry name" value="Aspartate/ornithine carbamoyltransferase"/>
    <property type="match status" value="1"/>
</dbReference>
<dbReference type="Pfam" id="PF02729">
    <property type="entry name" value="OTCace_N"/>
    <property type="match status" value="1"/>
</dbReference>
<accession>A4B9K0</accession>
<dbReference type="Gene3D" id="3.40.50.1370">
    <property type="entry name" value="Aspartate/ornithine carbamoyltransferase"/>
    <property type="match status" value="2"/>
</dbReference>
<proteinExistence type="predicted"/>
<dbReference type="AlphaFoldDB" id="A4B9K0"/>
<reference evidence="3 4" key="1">
    <citation type="submission" date="2006-02" db="EMBL/GenBank/DDBJ databases">
        <authorList>
            <person name="Pinhassi J."/>
            <person name="Pedros-Alio C."/>
            <person name="Ferriera S."/>
            <person name="Johnson J."/>
            <person name="Kravitz S."/>
            <person name="Halpern A."/>
            <person name="Remington K."/>
            <person name="Beeson K."/>
            <person name="Tran B."/>
            <person name="Rogers Y.-H."/>
            <person name="Friedman R."/>
            <person name="Venter J.C."/>
        </authorList>
    </citation>
    <scope>NUCLEOTIDE SEQUENCE [LARGE SCALE GENOMIC DNA]</scope>
    <source>
        <strain evidence="3 4">MED297</strain>
    </source>
</reference>
<sequence>MKSLIDITDLTRQEILNIWARADQQPAPFANNTVNVAWSFEGNGIRTRTTFVQSFQSLDASYVELPNLLKTQESVIDLAGYLDPFYDLYVIRDRQHDRLQAFAEASTRPVINAMSSLAHPCEVLTDAAYLAHRFGNLENLRILLVGPLTNVFRSWHALAAVFGCTVTHACPKDYQDSHSAVRYLESITGTYDVVITDAWPEAFNDRAYQLTPQRLADLGNPVLLPTPPVSVGRELAEPLSGYPTFAGYQQKAWLLPVQRAIISQMIEAAPSA</sequence>
<dbReference type="GO" id="GO:0016597">
    <property type="term" value="F:amino acid binding"/>
    <property type="evidence" value="ECO:0007669"/>
    <property type="project" value="InterPro"/>
</dbReference>
<dbReference type="GO" id="GO:0019240">
    <property type="term" value="P:citrulline biosynthetic process"/>
    <property type="evidence" value="ECO:0007669"/>
    <property type="project" value="TreeGrafter"/>
</dbReference>
<dbReference type="EMBL" id="AAOE01000001">
    <property type="protein sequence ID" value="EAR11301.1"/>
    <property type="molecule type" value="Genomic_DNA"/>
</dbReference>
<dbReference type="PANTHER" id="PTHR45753:SF3">
    <property type="entry name" value="ORNITHINE TRANSCARBAMYLASE, MITOCHONDRIAL"/>
    <property type="match status" value="1"/>
</dbReference>
<evidence type="ECO:0000259" key="2">
    <source>
        <dbReference type="Pfam" id="PF02729"/>
    </source>
</evidence>
<gene>
    <name evidence="3" type="ORF">MED297_20477</name>
</gene>
<keyword evidence="4" id="KW-1185">Reference proteome</keyword>
<dbReference type="InterPro" id="IPR036901">
    <property type="entry name" value="Asp/Orn_carbamoylTrfase_sf"/>
</dbReference>
<evidence type="ECO:0000313" key="4">
    <source>
        <dbReference type="Proteomes" id="UP000005953"/>
    </source>
</evidence>
<dbReference type="GO" id="GO:0042450">
    <property type="term" value="P:L-arginine biosynthetic process via ornithine"/>
    <property type="evidence" value="ECO:0007669"/>
    <property type="project" value="TreeGrafter"/>
</dbReference>
<protein>
    <submittedName>
        <fullName evidence="3">Probable ornithine carbamoyltransferase protein</fullName>
    </submittedName>
</protein>
<comment type="caution">
    <text evidence="3">The sequence shown here is derived from an EMBL/GenBank/DDBJ whole genome shotgun (WGS) entry which is preliminary data.</text>
</comment>
<feature type="domain" description="Aspartate/ornithine carbamoyltransferase carbamoyl-P binding" evidence="2">
    <location>
        <begin position="2"/>
        <end position="129"/>
    </location>
</feature>
<organism evidence="3 4">
    <name type="scientific">Reinekea blandensis MED297</name>
    <dbReference type="NCBI Taxonomy" id="314283"/>
    <lineage>
        <taxon>Bacteria</taxon>
        <taxon>Pseudomonadati</taxon>
        <taxon>Pseudomonadota</taxon>
        <taxon>Gammaproteobacteria</taxon>
        <taxon>Oceanospirillales</taxon>
        <taxon>Saccharospirillaceae</taxon>
        <taxon>Reinekea</taxon>
    </lineage>
</organism>
<dbReference type="InterPro" id="IPR006132">
    <property type="entry name" value="Asp/Orn_carbamoyltranf_P-bd"/>
</dbReference>
<evidence type="ECO:0000256" key="1">
    <source>
        <dbReference type="ARBA" id="ARBA00022679"/>
    </source>
</evidence>
<keyword evidence="1 3" id="KW-0808">Transferase</keyword>
<dbReference type="PANTHER" id="PTHR45753">
    <property type="entry name" value="ORNITHINE CARBAMOYLTRANSFERASE, MITOCHONDRIAL"/>
    <property type="match status" value="1"/>
</dbReference>